<evidence type="ECO:0000256" key="4">
    <source>
        <dbReference type="ARBA" id="ARBA00023136"/>
    </source>
</evidence>
<dbReference type="STRING" id="196109.A0A136JEI8"/>
<feature type="transmembrane region" description="Helical" evidence="6">
    <location>
        <begin position="145"/>
        <end position="175"/>
    </location>
</feature>
<sequence>MPAGYASTARALELPTSPLSEDVSSPRPLGLSDDSLPPWARNNSNSANGSGSGSARRPGTAARRLSTPYSRPDRTPFPRRMLQYGLSLLNKSLRLFYSLTPMQQALAVLAGLATIAITIVFLIYSHRIFAWLQPIAVGWRALPAGWLIIFAMTFVCAFPPMIGYSTCLTISGFVYGFPGGWPVAAIATVAGSTAAFIASRTVLSRYVHALIGTDKRFVALGQILRRDGVFVLAAVRLCPLPFS</sequence>
<reference evidence="8" key="1">
    <citation type="submission" date="2016-02" db="EMBL/GenBank/DDBJ databases">
        <title>Draft genome sequence of Microdochium bolleyi, a fungal endophyte of beachgrass.</title>
        <authorList>
            <consortium name="DOE Joint Genome Institute"/>
            <person name="David A.S."/>
            <person name="May G."/>
            <person name="Haridas S."/>
            <person name="Lim J."/>
            <person name="Wang M."/>
            <person name="Labutti K."/>
            <person name="Lipzen A."/>
            <person name="Barry K."/>
            <person name="Grigoriev I.V."/>
        </authorList>
    </citation>
    <scope>NUCLEOTIDE SEQUENCE [LARGE SCALE GENOMIC DNA]</scope>
    <source>
        <strain evidence="8">J235TASD1</strain>
    </source>
</reference>
<feature type="region of interest" description="Disordered" evidence="5">
    <location>
        <begin position="1"/>
        <end position="76"/>
    </location>
</feature>
<evidence type="ECO:0000256" key="2">
    <source>
        <dbReference type="ARBA" id="ARBA00022692"/>
    </source>
</evidence>
<dbReference type="OrthoDB" id="166803at2759"/>
<keyword evidence="4 6" id="KW-0472">Membrane</keyword>
<feature type="non-terminal residue" evidence="7">
    <location>
        <position position="243"/>
    </location>
</feature>
<keyword evidence="8" id="KW-1185">Reference proteome</keyword>
<comment type="subcellular location">
    <subcellularLocation>
        <location evidence="1">Endomembrane system</location>
        <topology evidence="1">Multi-pass membrane protein</topology>
    </subcellularLocation>
</comment>
<proteinExistence type="predicted"/>
<dbReference type="EMBL" id="KQ964246">
    <property type="protein sequence ID" value="KXJ95581.1"/>
    <property type="molecule type" value="Genomic_DNA"/>
</dbReference>
<evidence type="ECO:0000256" key="6">
    <source>
        <dbReference type="SAM" id="Phobius"/>
    </source>
</evidence>
<keyword evidence="2 6" id="KW-0812">Transmembrane</keyword>
<evidence type="ECO:0000256" key="3">
    <source>
        <dbReference type="ARBA" id="ARBA00022989"/>
    </source>
</evidence>
<dbReference type="InParanoid" id="A0A136JEI8"/>
<dbReference type="GO" id="GO:0000139">
    <property type="term" value="C:Golgi membrane"/>
    <property type="evidence" value="ECO:0007669"/>
    <property type="project" value="TreeGrafter"/>
</dbReference>
<dbReference type="PANTHER" id="PTHR47549:SF1">
    <property type="entry name" value="GOLGI APPARATUS MEMBRANE PROTEIN TVP38"/>
    <property type="match status" value="1"/>
</dbReference>
<dbReference type="Proteomes" id="UP000070501">
    <property type="component" value="Unassembled WGS sequence"/>
</dbReference>
<feature type="transmembrane region" description="Helical" evidence="6">
    <location>
        <begin position="105"/>
        <end position="124"/>
    </location>
</feature>
<dbReference type="GO" id="GO:0000022">
    <property type="term" value="P:mitotic spindle elongation"/>
    <property type="evidence" value="ECO:0007669"/>
    <property type="project" value="TreeGrafter"/>
</dbReference>
<dbReference type="FunCoup" id="A0A136JEI8">
    <property type="interactions" value="116"/>
</dbReference>
<dbReference type="PANTHER" id="PTHR47549">
    <property type="entry name" value="GOLGI APPARATUS MEMBRANE PROTEIN TVP38-RELATED"/>
    <property type="match status" value="1"/>
</dbReference>
<feature type="transmembrane region" description="Helical" evidence="6">
    <location>
        <begin position="181"/>
        <end position="198"/>
    </location>
</feature>
<name>A0A136JEI8_9PEZI</name>
<protein>
    <submittedName>
        <fullName evidence="7">Uncharacterized protein</fullName>
    </submittedName>
</protein>
<feature type="compositionally biased region" description="Low complexity" evidence="5">
    <location>
        <begin position="40"/>
        <end position="64"/>
    </location>
</feature>
<dbReference type="AlphaFoldDB" id="A0A136JEI8"/>
<evidence type="ECO:0000256" key="5">
    <source>
        <dbReference type="SAM" id="MobiDB-lite"/>
    </source>
</evidence>
<keyword evidence="3 6" id="KW-1133">Transmembrane helix</keyword>
<evidence type="ECO:0000313" key="7">
    <source>
        <dbReference type="EMBL" id="KXJ95581.1"/>
    </source>
</evidence>
<organism evidence="7 8">
    <name type="scientific">Microdochium bolleyi</name>
    <dbReference type="NCBI Taxonomy" id="196109"/>
    <lineage>
        <taxon>Eukaryota</taxon>
        <taxon>Fungi</taxon>
        <taxon>Dikarya</taxon>
        <taxon>Ascomycota</taxon>
        <taxon>Pezizomycotina</taxon>
        <taxon>Sordariomycetes</taxon>
        <taxon>Xylariomycetidae</taxon>
        <taxon>Xylariales</taxon>
        <taxon>Microdochiaceae</taxon>
        <taxon>Microdochium</taxon>
    </lineage>
</organism>
<dbReference type="InterPro" id="IPR051076">
    <property type="entry name" value="Golgi_membrane_TVP38/TMEM64"/>
</dbReference>
<gene>
    <name evidence="7" type="ORF">Micbo1qcDRAFT_157580</name>
</gene>
<dbReference type="GO" id="GO:0016192">
    <property type="term" value="P:vesicle-mediated transport"/>
    <property type="evidence" value="ECO:0007669"/>
    <property type="project" value="TreeGrafter"/>
</dbReference>
<accession>A0A136JEI8</accession>
<evidence type="ECO:0000256" key="1">
    <source>
        <dbReference type="ARBA" id="ARBA00004127"/>
    </source>
</evidence>
<evidence type="ECO:0000313" key="8">
    <source>
        <dbReference type="Proteomes" id="UP000070501"/>
    </source>
</evidence>